<dbReference type="AlphaFoldDB" id="A0A6A4T722"/>
<comment type="caution">
    <text evidence="1">The sequence shown here is derived from an EMBL/GenBank/DDBJ whole genome shotgun (WGS) entry which is preliminary data.</text>
</comment>
<accession>A0A6A4T722</accession>
<dbReference type="EMBL" id="VEVO01000009">
    <property type="protein sequence ID" value="KAF0037992.1"/>
    <property type="molecule type" value="Genomic_DNA"/>
</dbReference>
<reference evidence="1 2" key="1">
    <citation type="submission" date="2019-06" db="EMBL/GenBank/DDBJ databases">
        <title>Draft genomes of female and male turbot (Scophthalmus maximus).</title>
        <authorList>
            <person name="Xu H."/>
            <person name="Xu X.-W."/>
            <person name="Shao C."/>
            <person name="Chen S."/>
        </authorList>
    </citation>
    <scope>NUCLEOTIDE SEQUENCE [LARGE SCALE GENOMIC DNA]</scope>
    <source>
        <strain evidence="1">Ysfricsl-2016a</strain>
        <tissue evidence="1">Blood</tissue>
    </source>
</reference>
<proteinExistence type="predicted"/>
<evidence type="ECO:0000313" key="1">
    <source>
        <dbReference type="EMBL" id="KAF0037992.1"/>
    </source>
</evidence>
<sequence>MLKNTAMIELKLCVRVQQIVTVEFKDIVTPKYQTVAMRTDEEDDVKRRHSLALEILVTCHRHSVSELTIYHLFDQYMNHKKLDPVTDVINYIMNTDALMCKRNFNVVPGGKKKEEE</sequence>
<dbReference type="Proteomes" id="UP000438429">
    <property type="component" value="Unassembled WGS sequence"/>
</dbReference>
<evidence type="ECO:0000313" key="2">
    <source>
        <dbReference type="Proteomes" id="UP000438429"/>
    </source>
</evidence>
<gene>
    <name evidence="1" type="ORF">F2P81_010866</name>
</gene>
<protein>
    <submittedName>
        <fullName evidence="1">Uncharacterized protein</fullName>
    </submittedName>
</protein>
<name>A0A6A4T722_SCOMX</name>
<organism evidence="1 2">
    <name type="scientific">Scophthalmus maximus</name>
    <name type="common">Turbot</name>
    <name type="synonym">Psetta maxima</name>
    <dbReference type="NCBI Taxonomy" id="52904"/>
    <lineage>
        <taxon>Eukaryota</taxon>
        <taxon>Metazoa</taxon>
        <taxon>Chordata</taxon>
        <taxon>Craniata</taxon>
        <taxon>Vertebrata</taxon>
        <taxon>Euteleostomi</taxon>
        <taxon>Actinopterygii</taxon>
        <taxon>Neopterygii</taxon>
        <taxon>Teleostei</taxon>
        <taxon>Neoteleostei</taxon>
        <taxon>Acanthomorphata</taxon>
        <taxon>Carangaria</taxon>
        <taxon>Pleuronectiformes</taxon>
        <taxon>Pleuronectoidei</taxon>
        <taxon>Scophthalmidae</taxon>
        <taxon>Scophthalmus</taxon>
    </lineage>
</organism>